<organism evidence="1 2">
    <name type="scientific">Clostridium amylolyticum</name>
    <dbReference type="NCBI Taxonomy" id="1121298"/>
    <lineage>
        <taxon>Bacteria</taxon>
        <taxon>Bacillati</taxon>
        <taxon>Bacillota</taxon>
        <taxon>Clostridia</taxon>
        <taxon>Eubacteriales</taxon>
        <taxon>Clostridiaceae</taxon>
        <taxon>Clostridium</taxon>
    </lineage>
</organism>
<dbReference type="STRING" id="1121298.SAMN05444401_0861"/>
<proteinExistence type="predicted"/>
<dbReference type="EMBL" id="FQZO01000001">
    <property type="protein sequence ID" value="SHI51017.1"/>
    <property type="molecule type" value="Genomic_DNA"/>
</dbReference>
<dbReference type="OrthoDB" id="2677224at2"/>
<evidence type="ECO:0000313" key="2">
    <source>
        <dbReference type="Proteomes" id="UP000184080"/>
    </source>
</evidence>
<dbReference type="AlphaFoldDB" id="A0A1M6BQM5"/>
<dbReference type="Proteomes" id="UP000184080">
    <property type="component" value="Unassembled WGS sequence"/>
</dbReference>
<accession>A0A1M6BQM5</accession>
<gene>
    <name evidence="1" type="ORF">SAMN05444401_0861</name>
</gene>
<dbReference type="RefSeq" id="WP_073003948.1">
    <property type="nucleotide sequence ID" value="NZ_FQZO01000001.1"/>
</dbReference>
<sequence length="448" mass="51515">MKKIYMFLIIIILGLVFVLYKNVTLPLAPKIQARNLKTSPLLGDWYVDKYVTLKDKSSYNNEPDKYLGKVAHFSNESIFFNDEGLTNPSFKVKRVNSKDYFWDNYKIKANMIGIDKEYIQIITISSKEHFFDEYLKIDETHLAKYNEGLLLFFTKENSTNEKQVQKSIDYTQLASEKEQEVRAKSGLLLGLKSNNSYRTIWVSQVNNKFMDIAEINDILLPRISGFWKIGTDGTSLWAAPITSNTIKDSNNDIQRVQNLQDVSVLFAGNDFICVDNKKNLQVLPLDNLKGHPLELSKIFVREEDKYSIDGLSNDTITKAKEFSETNWGVFRRGGRWILRGRKKLIDNDGFKEFDIAYAAPKSLTTYDELYPSFNIIKTKIPEAVDAFSSPNKDFLVVLTDKELLTVPIQGNSLGDVQQRIALKRNETVVMANWATGHYVDEWLKKVKE</sequence>
<protein>
    <submittedName>
        <fullName evidence="1">Uncharacterized protein</fullName>
    </submittedName>
</protein>
<evidence type="ECO:0000313" key="1">
    <source>
        <dbReference type="EMBL" id="SHI51017.1"/>
    </source>
</evidence>
<reference evidence="1 2" key="1">
    <citation type="submission" date="2016-11" db="EMBL/GenBank/DDBJ databases">
        <authorList>
            <person name="Jaros S."/>
            <person name="Januszkiewicz K."/>
            <person name="Wedrychowicz H."/>
        </authorList>
    </citation>
    <scope>NUCLEOTIDE SEQUENCE [LARGE SCALE GENOMIC DNA]</scope>
    <source>
        <strain evidence="1 2">DSM 21864</strain>
    </source>
</reference>
<keyword evidence="2" id="KW-1185">Reference proteome</keyword>
<name>A0A1M6BQM5_9CLOT</name>